<dbReference type="VEuPathDB" id="PlasmoDB:PcyM_0619700"/>
<evidence type="ECO:0000256" key="2">
    <source>
        <dbReference type="SAM" id="Phobius"/>
    </source>
</evidence>
<dbReference type="InterPro" id="IPR000742">
    <property type="entry name" value="EGF"/>
</dbReference>
<dbReference type="Pfam" id="PF06247">
    <property type="entry name" value="Plasmod_Pvs28"/>
    <property type="match status" value="2"/>
</dbReference>
<feature type="signal peptide" evidence="3">
    <location>
        <begin position="1"/>
        <end position="22"/>
    </location>
</feature>
<organism evidence="5">
    <name type="scientific">Plasmodium cynomolgi</name>
    <dbReference type="NCBI Taxonomy" id="5827"/>
    <lineage>
        <taxon>Eukaryota</taxon>
        <taxon>Sar</taxon>
        <taxon>Alveolata</taxon>
        <taxon>Apicomplexa</taxon>
        <taxon>Aconoidasida</taxon>
        <taxon>Haemosporida</taxon>
        <taxon>Plasmodiidae</taxon>
        <taxon>Plasmodium</taxon>
        <taxon>Plasmodium (Plasmodium)</taxon>
    </lineage>
</organism>
<feature type="region of interest" description="Disordered" evidence="1">
    <location>
        <begin position="183"/>
        <end position="247"/>
    </location>
</feature>
<evidence type="ECO:0000259" key="4">
    <source>
        <dbReference type="SMART" id="SM00181"/>
    </source>
</evidence>
<evidence type="ECO:0000313" key="5">
    <source>
        <dbReference type="EMBL" id="AND94964.1"/>
    </source>
</evidence>
<feature type="chain" id="PRO_5008517418" evidence="3">
    <location>
        <begin position="23"/>
        <end position="276"/>
    </location>
</feature>
<feature type="transmembrane region" description="Helical" evidence="2">
    <location>
        <begin position="255"/>
        <end position="275"/>
    </location>
</feature>
<proteinExistence type="predicted"/>
<evidence type="ECO:0000256" key="3">
    <source>
        <dbReference type="SAM" id="SignalP"/>
    </source>
</evidence>
<sequence length="276" mass="27962">MNTYHSLLFLLAMVLALNYTFAKVTADTQCKNGYVVQMSNHFECKCNNGFVLANENTCEEKHDCTNTQNVNKNCGDYAVCTNTRVKNEERAVKCTCIAEHTLEKDVCIPNKCNGIMCEKGKCIIDPSNANKNVCSCDIGTTLDETGRCAKPGKTDCALKCKANEECKLTGNFYKCVAKGSGGEGSGGEGSGGEGSGGEGSGGEGSGGEGSGGEGSGGEGSGGEGSGGEGSGGEGSGGEGSGGEGSGGATGAAYSLMNGSAVISILAVFAFFMMSFV</sequence>
<keyword evidence="2" id="KW-0812">Transmembrane</keyword>
<dbReference type="VEuPathDB" id="PlasmoDB:PcyM_0619800"/>
<feature type="domain" description="EGF-like" evidence="4">
    <location>
        <begin position="63"/>
        <end position="108"/>
    </location>
</feature>
<dbReference type="SMART" id="SM00181">
    <property type="entry name" value="EGF"/>
    <property type="match status" value="3"/>
</dbReference>
<evidence type="ECO:0000256" key="1">
    <source>
        <dbReference type="SAM" id="MobiDB-lite"/>
    </source>
</evidence>
<dbReference type="Gene3D" id="2.90.20.10">
    <property type="entry name" value="Plasmodium vivax P25 domain"/>
    <property type="match status" value="1"/>
</dbReference>
<keyword evidence="2" id="KW-1133">Transmembrane helix</keyword>
<feature type="domain" description="EGF-like" evidence="4">
    <location>
        <begin position="26"/>
        <end position="59"/>
    </location>
</feature>
<feature type="domain" description="EGF-like" evidence="4">
    <location>
        <begin position="111"/>
        <end position="149"/>
    </location>
</feature>
<protein>
    <submittedName>
        <fullName evidence="5">Ookinete surface protein P28</fullName>
    </submittedName>
</protein>
<keyword evidence="2" id="KW-0472">Membrane</keyword>
<reference evidence="5" key="1">
    <citation type="journal article" date="2016" name="PLoS Negl. Trop. Dis.">
        <title>Evolution of the Transmission-Blocking Vaccine Candidates Pvs28 and Pvs25 in Plasmodium vivax: Geographic Differentiation and Evidence of Positive Selection.</title>
        <authorList>
            <person name="Chaurio R.A."/>
            <person name="Pacheco M.A."/>
            <person name="Cornejo O.E."/>
            <person name="Durrego E."/>
            <person name="Stanley C.E.Jr."/>
            <person name="Castillo A.I."/>
            <person name="Herrera S."/>
            <person name="Escalante A.A."/>
        </authorList>
    </citation>
    <scope>NUCLEOTIDE SEQUENCE</scope>
    <source>
        <strain evidence="5">Berok-CDC</strain>
    </source>
</reference>
<name>A0A1B0WVN6_9APIC</name>
<accession>A0A1B0WVN6</accession>
<dbReference type="GO" id="GO:0016020">
    <property type="term" value="C:membrane"/>
    <property type="evidence" value="ECO:0007669"/>
    <property type="project" value="InterPro"/>
</dbReference>
<dbReference type="VEuPathDB" id="PlasmoDB:PCYB_007100"/>
<dbReference type="AlphaFoldDB" id="A0A1B0WVN6"/>
<dbReference type="GO" id="GO:0009986">
    <property type="term" value="C:cell surface"/>
    <property type="evidence" value="ECO:0007669"/>
    <property type="project" value="InterPro"/>
</dbReference>
<dbReference type="InterPro" id="IPR010423">
    <property type="entry name" value="Pvs25/Psv28_EGF"/>
</dbReference>
<keyword evidence="3" id="KW-0732">Signal</keyword>
<dbReference type="EMBL" id="KU285249">
    <property type="protein sequence ID" value="AND94964.1"/>
    <property type="molecule type" value="Genomic_DNA"/>
</dbReference>